<feature type="domain" description="HTH cro/C1-type" evidence="1">
    <location>
        <begin position="4"/>
        <end position="58"/>
    </location>
</feature>
<dbReference type="CDD" id="cd00093">
    <property type="entry name" value="HTH_XRE"/>
    <property type="match status" value="1"/>
</dbReference>
<dbReference type="SMART" id="SM00530">
    <property type="entry name" value="HTH_XRE"/>
    <property type="match status" value="1"/>
</dbReference>
<dbReference type="Gene3D" id="1.10.260.40">
    <property type="entry name" value="lambda repressor-like DNA-binding domains"/>
    <property type="match status" value="1"/>
</dbReference>
<reference evidence="2 3" key="1">
    <citation type="submission" date="2018-01" db="EMBL/GenBank/DDBJ databases">
        <title>Complete genome sequence of Flavivirga eckloniae ECD14 isolated from seaweed Ecklonia cava.</title>
        <authorList>
            <person name="Lee J.H."/>
            <person name="Baik K.S."/>
            <person name="Seong C.N."/>
        </authorList>
    </citation>
    <scope>NUCLEOTIDE SEQUENCE [LARGE SCALE GENOMIC DNA]</scope>
    <source>
        <strain evidence="2 3">ECD14</strain>
    </source>
</reference>
<dbReference type="InterPro" id="IPR010982">
    <property type="entry name" value="Lambda_DNA-bd_dom_sf"/>
</dbReference>
<dbReference type="Pfam" id="PF13443">
    <property type="entry name" value="HTH_26"/>
    <property type="match status" value="1"/>
</dbReference>
<sequence length="95" mass="10846">MLRIDEILKEKRISNSEFASMIGVSETSASAFKSGKTKPKFDTLVKIAEVLDVDIRQLFKPTKGGELLNGFVEYEDEIYRIYSKEDLQNLLNTIK</sequence>
<evidence type="ECO:0000259" key="1">
    <source>
        <dbReference type="PROSITE" id="PS50943"/>
    </source>
</evidence>
<dbReference type="OrthoDB" id="7865033at2"/>
<accession>A0A2K9PMQ7</accession>
<dbReference type="Proteomes" id="UP000235826">
    <property type="component" value="Chromosome"/>
</dbReference>
<dbReference type="InterPro" id="IPR001387">
    <property type="entry name" value="Cro/C1-type_HTH"/>
</dbReference>
<evidence type="ECO:0000313" key="3">
    <source>
        <dbReference type="Proteomes" id="UP000235826"/>
    </source>
</evidence>
<keyword evidence="3" id="KW-1185">Reference proteome</keyword>
<dbReference type="EMBL" id="CP025791">
    <property type="protein sequence ID" value="AUP78315.1"/>
    <property type="molecule type" value="Genomic_DNA"/>
</dbReference>
<gene>
    <name evidence="2" type="ORF">C1H87_06145</name>
</gene>
<dbReference type="SUPFAM" id="SSF47413">
    <property type="entry name" value="lambda repressor-like DNA-binding domains"/>
    <property type="match status" value="1"/>
</dbReference>
<organism evidence="2 3">
    <name type="scientific">Flavivirga eckloniae</name>
    <dbReference type="NCBI Taxonomy" id="1803846"/>
    <lineage>
        <taxon>Bacteria</taxon>
        <taxon>Pseudomonadati</taxon>
        <taxon>Bacteroidota</taxon>
        <taxon>Flavobacteriia</taxon>
        <taxon>Flavobacteriales</taxon>
        <taxon>Flavobacteriaceae</taxon>
        <taxon>Flavivirga</taxon>
    </lineage>
</organism>
<proteinExistence type="predicted"/>
<dbReference type="KEGG" id="fek:C1H87_06145"/>
<dbReference type="RefSeq" id="WP_102754971.1">
    <property type="nucleotide sequence ID" value="NZ_CP025791.1"/>
</dbReference>
<dbReference type="GO" id="GO:0003677">
    <property type="term" value="F:DNA binding"/>
    <property type="evidence" value="ECO:0007669"/>
    <property type="project" value="InterPro"/>
</dbReference>
<dbReference type="AlphaFoldDB" id="A0A2K9PMQ7"/>
<protein>
    <submittedName>
        <fullName evidence="2">XRE family transcriptional regulator</fullName>
    </submittedName>
</protein>
<evidence type="ECO:0000313" key="2">
    <source>
        <dbReference type="EMBL" id="AUP78315.1"/>
    </source>
</evidence>
<name>A0A2K9PMQ7_9FLAO</name>
<dbReference type="PROSITE" id="PS50943">
    <property type="entry name" value="HTH_CROC1"/>
    <property type="match status" value="1"/>
</dbReference>